<evidence type="ECO:0000313" key="2">
    <source>
        <dbReference type="EMBL" id="KAK0441181.1"/>
    </source>
</evidence>
<dbReference type="GeneID" id="85349488"/>
<comment type="caution">
    <text evidence="2">The sequence shown here is derived from an EMBL/GenBank/DDBJ whole genome shotgun (WGS) entry which is preliminary data.</text>
</comment>
<evidence type="ECO:0000313" key="3">
    <source>
        <dbReference type="Proteomes" id="UP001175211"/>
    </source>
</evidence>
<evidence type="ECO:0008006" key="4">
    <source>
        <dbReference type="Google" id="ProtNLM"/>
    </source>
</evidence>
<keyword evidence="1" id="KW-0732">Signal</keyword>
<feature type="chain" id="PRO_5041339387" description="Secreted protein" evidence="1">
    <location>
        <begin position="24"/>
        <end position="97"/>
    </location>
</feature>
<organism evidence="2 3">
    <name type="scientific">Armillaria tabescens</name>
    <name type="common">Ringless honey mushroom</name>
    <name type="synonym">Agaricus tabescens</name>
    <dbReference type="NCBI Taxonomy" id="1929756"/>
    <lineage>
        <taxon>Eukaryota</taxon>
        <taxon>Fungi</taxon>
        <taxon>Dikarya</taxon>
        <taxon>Basidiomycota</taxon>
        <taxon>Agaricomycotina</taxon>
        <taxon>Agaricomycetes</taxon>
        <taxon>Agaricomycetidae</taxon>
        <taxon>Agaricales</taxon>
        <taxon>Marasmiineae</taxon>
        <taxon>Physalacriaceae</taxon>
        <taxon>Desarmillaria</taxon>
    </lineage>
</organism>
<protein>
    <recommendedName>
        <fullName evidence="4">Secreted protein</fullName>
    </recommendedName>
</protein>
<dbReference type="Proteomes" id="UP001175211">
    <property type="component" value="Unassembled WGS sequence"/>
</dbReference>
<feature type="signal peptide" evidence="1">
    <location>
        <begin position="1"/>
        <end position="23"/>
    </location>
</feature>
<keyword evidence="3" id="KW-1185">Reference proteome</keyword>
<dbReference type="EMBL" id="JAUEPS010000072">
    <property type="protein sequence ID" value="KAK0441181.1"/>
    <property type="molecule type" value="Genomic_DNA"/>
</dbReference>
<dbReference type="RefSeq" id="XP_060323867.1">
    <property type="nucleotide sequence ID" value="XM_060465940.1"/>
</dbReference>
<dbReference type="AlphaFoldDB" id="A0AA39MNE5"/>
<evidence type="ECO:0000256" key="1">
    <source>
        <dbReference type="SAM" id="SignalP"/>
    </source>
</evidence>
<sequence length="97" mass="11194">MDAYSRTWVLMVFVATCIRSTCPQCRRLHRPKNSSHYPSCTSIWRSGVINCFVFNKSDICDTITRRPALTTGKSFNTYALFKGEIMKTEILNKIDSY</sequence>
<name>A0AA39MNE5_ARMTA</name>
<reference evidence="2" key="1">
    <citation type="submission" date="2023-06" db="EMBL/GenBank/DDBJ databases">
        <authorList>
            <consortium name="Lawrence Berkeley National Laboratory"/>
            <person name="Ahrendt S."/>
            <person name="Sahu N."/>
            <person name="Indic B."/>
            <person name="Wong-Bajracharya J."/>
            <person name="Merenyi Z."/>
            <person name="Ke H.-M."/>
            <person name="Monk M."/>
            <person name="Kocsube S."/>
            <person name="Drula E."/>
            <person name="Lipzen A."/>
            <person name="Balint B."/>
            <person name="Henrissat B."/>
            <person name="Andreopoulos B."/>
            <person name="Martin F.M."/>
            <person name="Harder C.B."/>
            <person name="Rigling D."/>
            <person name="Ford K.L."/>
            <person name="Foster G.D."/>
            <person name="Pangilinan J."/>
            <person name="Papanicolaou A."/>
            <person name="Barry K."/>
            <person name="LaButti K."/>
            <person name="Viragh M."/>
            <person name="Koriabine M."/>
            <person name="Yan M."/>
            <person name="Riley R."/>
            <person name="Champramary S."/>
            <person name="Plett K.L."/>
            <person name="Tsai I.J."/>
            <person name="Slot J."/>
            <person name="Sipos G."/>
            <person name="Plett J."/>
            <person name="Nagy L.G."/>
            <person name="Grigoriev I.V."/>
        </authorList>
    </citation>
    <scope>NUCLEOTIDE SEQUENCE</scope>
    <source>
        <strain evidence="2">CCBAS 213</strain>
    </source>
</reference>
<accession>A0AA39MNE5</accession>
<proteinExistence type="predicted"/>
<gene>
    <name evidence="2" type="ORF">EV420DRAFT_1125311</name>
</gene>